<evidence type="ECO:0000313" key="3">
    <source>
        <dbReference type="Proteomes" id="UP001154282"/>
    </source>
</evidence>
<protein>
    <submittedName>
        <fullName evidence="2">Uncharacterized protein</fullName>
    </submittedName>
</protein>
<name>A0AAV0IU26_9ROSI</name>
<feature type="region of interest" description="Disordered" evidence="1">
    <location>
        <begin position="36"/>
        <end position="56"/>
    </location>
</feature>
<organism evidence="2 3">
    <name type="scientific">Linum tenue</name>
    <dbReference type="NCBI Taxonomy" id="586396"/>
    <lineage>
        <taxon>Eukaryota</taxon>
        <taxon>Viridiplantae</taxon>
        <taxon>Streptophyta</taxon>
        <taxon>Embryophyta</taxon>
        <taxon>Tracheophyta</taxon>
        <taxon>Spermatophyta</taxon>
        <taxon>Magnoliopsida</taxon>
        <taxon>eudicotyledons</taxon>
        <taxon>Gunneridae</taxon>
        <taxon>Pentapetalae</taxon>
        <taxon>rosids</taxon>
        <taxon>fabids</taxon>
        <taxon>Malpighiales</taxon>
        <taxon>Linaceae</taxon>
        <taxon>Linum</taxon>
    </lineage>
</organism>
<feature type="region of interest" description="Disordered" evidence="1">
    <location>
        <begin position="84"/>
        <end position="118"/>
    </location>
</feature>
<feature type="compositionally biased region" description="Low complexity" evidence="1">
    <location>
        <begin position="102"/>
        <end position="118"/>
    </location>
</feature>
<proteinExistence type="predicted"/>
<dbReference type="AlphaFoldDB" id="A0AAV0IU26"/>
<dbReference type="EMBL" id="CAMGYJ010000004">
    <property type="protein sequence ID" value="CAI0400655.1"/>
    <property type="molecule type" value="Genomic_DNA"/>
</dbReference>
<dbReference type="Proteomes" id="UP001154282">
    <property type="component" value="Unassembled WGS sequence"/>
</dbReference>
<feature type="compositionally biased region" description="Low complexity" evidence="1">
    <location>
        <begin position="1"/>
        <end position="14"/>
    </location>
</feature>
<sequence>PLVVDLSTLSQSPATSPPPSSISALYRCSSAATTILNRHSPSTSPPQSPPLDFAHSFLVERDPPTSLPSPLPLACSSMVAALPSSSSAVNNRDPDPPYLLQSSSSCHCPSSLSSLPSS</sequence>
<comment type="caution">
    <text evidence="2">The sequence shown here is derived from an EMBL/GenBank/DDBJ whole genome shotgun (WGS) entry which is preliminary data.</text>
</comment>
<feature type="non-terminal residue" evidence="2">
    <location>
        <position position="118"/>
    </location>
</feature>
<feature type="non-terminal residue" evidence="2">
    <location>
        <position position="1"/>
    </location>
</feature>
<feature type="region of interest" description="Disordered" evidence="1">
    <location>
        <begin position="1"/>
        <end position="22"/>
    </location>
</feature>
<reference evidence="2" key="1">
    <citation type="submission" date="2022-08" db="EMBL/GenBank/DDBJ databases">
        <authorList>
            <person name="Gutierrez-Valencia J."/>
        </authorList>
    </citation>
    <scope>NUCLEOTIDE SEQUENCE</scope>
</reference>
<evidence type="ECO:0000313" key="2">
    <source>
        <dbReference type="EMBL" id="CAI0400655.1"/>
    </source>
</evidence>
<gene>
    <name evidence="2" type="ORF">LITE_LOCUS10834</name>
</gene>
<keyword evidence="3" id="KW-1185">Reference proteome</keyword>
<evidence type="ECO:0000256" key="1">
    <source>
        <dbReference type="SAM" id="MobiDB-lite"/>
    </source>
</evidence>
<accession>A0AAV0IU26</accession>